<accession>A0ABY4WLW4</accession>
<dbReference type="EMBL" id="CP098755">
    <property type="protein sequence ID" value="USG68158.1"/>
    <property type="molecule type" value="Genomic_DNA"/>
</dbReference>
<dbReference type="RefSeq" id="WP_251875561.1">
    <property type="nucleotide sequence ID" value="NZ_CP098755.1"/>
</dbReference>
<gene>
    <name evidence="1" type="ORF">NDK47_13105</name>
</gene>
<organism evidence="1 2">
    <name type="scientific">Brevibacillus ruminantium</name>
    <dbReference type="NCBI Taxonomy" id="2950604"/>
    <lineage>
        <taxon>Bacteria</taxon>
        <taxon>Bacillati</taxon>
        <taxon>Bacillota</taxon>
        <taxon>Bacilli</taxon>
        <taxon>Bacillales</taxon>
        <taxon>Paenibacillaceae</taxon>
        <taxon>Brevibacillus</taxon>
    </lineage>
</organism>
<dbReference type="Proteomes" id="UP001056500">
    <property type="component" value="Chromosome"/>
</dbReference>
<sequence length="88" mass="9826">MPVIGFPVKWVFDRSSQEIAMKITRIHNYSFQTILCIAQEPHLPTRRGYGALMPAASKALVAASRICALVLPKLCDKGFTQHGVGWRE</sequence>
<evidence type="ECO:0000313" key="1">
    <source>
        <dbReference type="EMBL" id="USG68158.1"/>
    </source>
</evidence>
<protein>
    <submittedName>
        <fullName evidence="1">Uncharacterized protein</fullName>
    </submittedName>
</protein>
<name>A0ABY4WLW4_9BACL</name>
<evidence type="ECO:0000313" key="2">
    <source>
        <dbReference type="Proteomes" id="UP001056500"/>
    </source>
</evidence>
<reference evidence="1" key="1">
    <citation type="submission" date="2022-06" db="EMBL/GenBank/DDBJ databases">
        <title>Genome sequencing of Brevibacillus sp. BB3-R1.</title>
        <authorList>
            <person name="Heo J."/>
            <person name="Lee D."/>
            <person name="Won M."/>
            <person name="Han B.-H."/>
            <person name="Hong S.-B."/>
            <person name="Kwon S.-W."/>
        </authorList>
    </citation>
    <scope>NUCLEOTIDE SEQUENCE</scope>
    <source>
        <strain evidence="1">BB3-R1</strain>
    </source>
</reference>
<proteinExistence type="predicted"/>
<keyword evidence="2" id="KW-1185">Reference proteome</keyword>